<dbReference type="PANTHER" id="PTHR43792:SF1">
    <property type="entry name" value="N-ACETYLTRANSFERASE DOMAIN-CONTAINING PROTEIN"/>
    <property type="match status" value="1"/>
</dbReference>
<dbReference type="InterPro" id="IPR000182">
    <property type="entry name" value="GNAT_dom"/>
</dbReference>
<name>A0A2T1FYA0_9CYAN</name>
<dbReference type="PROSITE" id="PS51186">
    <property type="entry name" value="GNAT"/>
    <property type="match status" value="1"/>
</dbReference>
<evidence type="ECO:0000313" key="3">
    <source>
        <dbReference type="Proteomes" id="UP000238937"/>
    </source>
</evidence>
<comment type="caution">
    <text evidence="2">The sequence shown here is derived from an EMBL/GenBank/DDBJ whole genome shotgun (WGS) entry which is preliminary data.</text>
</comment>
<dbReference type="GO" id="GO:0016747">
    <property type="term" value="F:acyltransferase activity, transferring groups other than amino-acyl groups"/>
    <property type="evidence" value="ECO:0007669"/>
    <property type="project" value="InterPro"/>
</dbReference>
<dbReference type="EMBL" id="PVWO01000419">
    <property type="protein sequence ID" value="PSB49977.1"/>
    <property type="molecule type" value="Genomic_DNA"/>
</dbReference>
<reference evidence="2 3" key="1">
    <citation type="submission" date="2018-03" db="EMBL/GenBank/DDBJ databases">
        <title>The ancient ancestry and fast evolution of plastids.</title>
        <authorList>
            <person name="Moore K.R."/>
            <person name="Magnabosco C."/>
            <person name="Momper L."/>
            <person name="Gold D.A."/>
            <person name="Bosak T."/>
            <person name="Fournier G.P."/>
        </authorList>
    </citation>
    <scope>NUCLEOTIDE SEQUENCE [LARGE SCALE GENOMIC DNA]</scope>
    <source>
        <strain evidence="2 3">CCALA 037</strain>
    </source>
</reference>
<dbReference type="SUPFAM" id="SSF55729">
    <property type="entry name" value="Acyl-CoA N-acyltransferases (Nat)"/>
    <property type="match status" value="1"/>
</dbReference>
<gene>
    <name evidence="2" type="ORF">C7B77_23320</name>
</gene>
<proteinExistence type="predicted"/>
<dbReference type="InterPro" id="IPR016181">
    <property type="entry name" value="Acyl_CoA_acyltransferase"/>
</dbReference>
<dbReference type="InterPro" id="IPR051531">
    <property type="entry name" value="N-acetyltransferase"/>
</dbReference>
<accession>A0A2T1FYA0</accession>
<evidence type="ECO:0000259" key="1">
    <source>
        <dbReference type="PROSITE" id="PS51186"/>
    </source>
</evidence>
<dbReference type="AlphaFoldDB" id="A0A2T1FYA0"/>
<feature type="domain" description="N-acetyltransferase" evidence="1">
    <location>
        <begin position="11"/>
        <end position="170"/>
    </location>
</feature>
<dbReference type="CDD" id="cd04301">
    <property type="entry name" value="NAT_SF"/>
    <property type="match status" value="1"/>
</dbReference>
<keyword evidence="3" id="KW-1185">Reference proteome</keyword>
<evidence type="ECO:0000313" key="2">
    <source>
        <dbReference type="EMBL" id="PSB49977.1"/>
    </source>
</evidence>
<dbReference type="RefSeq" id="WP_106310570.1">
    <property type="nucleotide sequence ID" value="NZ_PVWO01000419.1"/>
</dbReference>
<protein>
    <recommendedName>
        <fullName evidence="1">N-acetyltransferase domain-containing protein</fullName>
    </recommendedName>
</protein>
<dbReference type="Proteomes" id="UP000238937">
    <property type="component" value="Unassembled WGS sequence"/>
</dbReference>
<dbReference type="Gene3D" id="3.40.630.30">
    <property type="match status" value="1"/>
</dbReference>
<dbReference type="OrthoDB" id="9785602at2"/>
<dbReference type="PANTHER" id="PTHR43792">
    <property type="entry name" value="GNAT FAMILY, PUTATIVE (AFU_ORTHOLOGUE AFUA_3G00765)-RELATED-RELATED"/>
    <property type="match status" value="1"/>
</dbReference>
<dbReference type="Pfam" id="PF13302">
    <property type="entry name" value="Acetyltransf_3"/>
    <property type="match status" value="1"/>
</dbReference>
<organism evidence="2 3">
    <name type="scientific">Chamaesiphon polymorphus CCALA 037</name>
    <dbReference type="NCBI Taxonomy" id="2107692"/>
    <lineage>
        <taxon>Bacteria</taxon>
        <taxon>Bacillati</taxon>
        <taxon>Cyanobacteriota</taxon>
        <taxon>Cyanophyceae</taxon>
        <taxon>Gomontiellales</taxon>
        <taxon>Chamaesiphonaceae</taxon>
        <taxon>Chamaesiphon</taxon>
    </lineage>
</organism>
<sequence>MDSILFETNRTIVRKWTSSDIIAYYLLRSDPLVMKFIGEPLRDKRQAEKFLISRTIADYSKYGYGRYAVVLKASGDVIGNTGLLYLRELDRNDLAISLLPQYWGLGYGTEILEKCVQYAFEELALPELIGLVDPLNIVSSKLLMKIGMIYSEKITYHDEACNLYTLKQQDWSNKTLSRTIEELS</sequence>